<proteinExistence type="predicted"/>
<keyword evidence="3" id="KW-1185">Reference proteome</keyword>
<dbReference type="GO" id="GO:0080031">
    <property type="term" value="F:methyl salicylate esterase activity"/>
    <property type="evidence" value="ECO:0007669"/>
    <property type="project" value="TreeGrafter"/>
</dbReference>
<evidence type="ECO:0000313" key="3">
    <source>
        <dbReference type="Proteomes" id="UP001168098"/>
    </source>
</evidence>
<dbReference type="InterPro" id="IPR029058">
    <property type="entry name" value="AB_hydrolase_fold"/>
</dbReference>
<comment type="caution">
    <text evidence="2">The sequence shown here is derived from an EMBL/GenBank/DDBJ whole genome shotgun (WGS) entry which is preliminary data.</text>
</comment>
<feature type="domain" description="AB hydrolase-1" evidence="1">
    <location>
        <begin position="8"/>
        <end position="244"/>
    </location>
</feature>
<sequence>MEKRERHFVLVHGPCHGAWCWYKVATLLRSAGHRVTALDLAAAGVNGKRLDELNSISDYYEPLIEFMTSLVTGEKVILVAHSMGGISASVAMERFPQKISVAVFVAALMPGPDFNLPILVIQELHQKNLGAFMDGQYTFDRGPNNPPTSLIYGPEYLAAKLYQLSPPEDLTLATMLMRPIKLFNGENLLKETTVTREKYGTVRRVYIVCDKDNVLEEDFQRWMIKNNLTDEVKVILGSDHMPMFCKPLELCAYLQEIVESYS</sequence>
<dbReference type="GO" id="GO:0080032">
    <property type="term" value="F:methyl jasmonate esterase activity"/>
    <property type="evidence" value="ECO:0007669"/>
    <property type="project" value="TreeGrafter"/>
</dbReference>
<evidence type="ECO:0000313" key="2">
    <source>
        <dbReference type="EMBL" id="KAJ9669960.1"/>
    </source>
</evidence>
<dbReference type="PANTHER" id="PTHR10992:SF1066">
    <property type="entry name" value="METHYL JASMONATE ESTERASE 1"/>
    <property type="match status" value="1"/>
</dbReference>
<dbReference type="FunFam" id="3.40.50.1820:FF:000051">
    <property type="entry name" value="(S)-hydroxynitrile lyase"/>
    <property type="match status" value="1"/>
</dbReference>
<dbReference type="InterPro" id="IPR000073">
    <property type="entry name" value="AB_hydrolase_1"/>
</dbReference>
<gene>
    <name evidence="2" type="ORF">PVL29_026496</name>
</gene>
<dbReference type="GO" id="GO:0080030">
    <property type="term" value="F:methyl indole-3-acetate esterase activity"/>
    <property type="evidence" value="ECO:0007669"/>
    <property type="project" value="TreeGrafter"/>
</dbReference>
<reference evidence="2 3" key="1">
    <citation type="journal article" date="2023" name="BMC Biotechnol.">
        <title>Vitis rotundifolia cv Carlos genome sequencing.</title>
        <authorList>
            <person name="Huff M."/>
            <person name="Hulse-Kemp A."/>
            <person name="Scheffler B."/>
            <person name="Youngblood R."/>
            <person name="Simpson S."/>
            <person name="Babiker E."/>
            <person name="Staton M."/>
        </authorList>
    </citation>
    <scope>NUCLEOTIDE SEQUENCE [LARGE SCALE GENOMIC DNA]</scope>
    <source>
        <tissue evidence="2">Leaf</tissue>
    </source>
</reference>
<dbReference type="Proteomes" id="UP001168098">
    <property type="component" value="Unassembled WGS sequence"/>
</dbReference>
<dbReference type="GO" id="GO:0009694">
    <property type="term" value="P:jasmonic acid metabolic process"/>
    <property type="evidence" value="ECO:0007669"/>
    <property type="project" value="TreeGrafter"/>
</dbReference>
<dbReference type="GO" id="GO:0009696">
    <property type="term" value="P:salicylic acid metabolic process"/>
    <property type="evidence" value="ECO:0007669"/>
    <property type="project" value="TreeGrafter"/>
</dbReference>
<dbReference type="PANTHER" id="PTHR10992">
    <property type="entry name" value="METHYLESTERASE FAMILY MEMBER"/>
    <property type="match status" value="1"/>
</dbReference>
<name>A0AA38YGD6_VITRO</name>
<protein>
    <recommendedName>
        <fullName evidence="1">AB hydrolase-1 domain-containing protein</fullName>
    </recommendedName>
</protein>
<dbReference type="AlphaFoldDB" id="A0AA38YGD6"/>
<dbReference type="SUPFAM" id="SSF53474">
    <property type="entry name" value="alpha/beta-Hydrolases"/>
    <property type="match status" value="1"/>
</dbReference>
<accession>A0AA38YGD6</accession>
<organism evidence="2 3">
    <name type="scientific">Vitis rotundifolia</name>
    <name type="common">Muscadine grape</name>
    <dbReference type="NCBI Taxonomy" id="103349"/>
    <lineage>
        <taxon>Eukaryota</taxon>
        <taxon>Viridiplantae</taxon>
        <taxon>Streptophyta</taxon>
        <taxon>Embryophyta</taxon>
        <taxon>Tracheophyta</taxon>
        <taxon>Spermatophyta</taxon>
        <taxon>Magnoliopsida</taxon>
        <taxon>eudicotyledons</taxon>
        <taxon>Gunneridae</taxon>
        <taxon>Pentapetalae</taxon>
        <taxon>rosids</taxon>
        <taxon>Vitales</taxon>
        <taxon>Vitaceae</taxon>
        <taxon>Viteae</taxon>
        <taxon>Vitis</taxon>
    </lineage>
</organism>
<dbReference type="Gene3D" id="3.40.50.1820">
    <property type="entry name" value="alpha/beta hydrolase"/>
    <property type="match status" value="1"/>
</dbReference>
<dbReference type="Pfam" id="PF12697">
    <property type="entry name" value="Abhydrolase_6"/>
    <property type="match status" value="1"/>
</dbReference>
<dbReference type="InterPro" id="IPR045889">
    <property type="entry name" value="MES/HNL"/>
</dbReference>
<evidence type="ECO:0000259" key="1">
    <source>
        <dbReference type="Pfam" id="PF12697"/>
    </source>
</evidence>
<dbReference type="EMBL" id="JARBHA010000020">
    <property type="protein sequence ID" value="KAJ9669960.1"/>
    <property type="molecule type" value="Genomic_DNA"/>
</dbReference>